<reference evidence="3 4" key="1">
    <citation type="journal article" date="2018" name="Environ. Microbiol.">
        <title>Ecological and genomic features of two widespread freshwater picocyanobacteria.</title>
        <authorList>
            <person name="Cabello-Yeves P.J."/>
            <person name="Picazo A."/>
            <person name="Camacho A."/>
            <person name="Callieri C."/>
            <person name="Rosselli R."/>
            <person name="Roda-Garcia J.J."/>
            <person name="Coutinho F.H."/>
            <person name="Rodriguez-Valera F."/>
        </authorList>
    </citation>
    <scope>NUCLEOTIDE SEQUENCE [LARGE SCALE GENOMIC DNA]</scope>
    <source>
        <strain evidence="3 4">Tous</strain>
    </source>
</reference>
<protein>
    <submittedName>
        <fullName evidence="3">Uncharacterized protein</fullName>
    </submittedName>
</protein>
<dbReference type="AlphaFoldDB" id="A0A2P7N0Q0"/>
<dbReference type="EMBL" id="PXXO01000002">
    <property type="protein sequence ID" value="PSJ07016.1"/>
    <property type="molecule type" value="Genomic_DNA"/>
</dbReference>
<feature type="region of interest" description="Disordered" evidence="1">
    <location>
        <begin position="133"/>
        <end position="159"/>
    </location>
</feature>
<dbReference type="OrthoDB" id="553653at2"/>
<keyword evidence="2" id="KW-1133">Transmembrane helix</keyword>
<evidence type="ECO:0000256" key="2">
    <source>
        <dbReference type="SAM" id="Phobius"/>
    </source>
</evidence>
<evidence type="ECO:0000313" key="4">
    <source>
        <dbReference type="Proteomes" id="UP000243002"/>
    </source>
</evidence>
<keyword evidence="4" id="KW-1185">Reference proteome</keyword>
<evidence type="ECO:0000256" key="1">
    <source>
        <dbReference type="SAM" id="MobiDB-lite"/>
    </source>
</evidence>
<dbReference type="Proteomes" id="UP000243002">
    <property type="component" value="Unassembled WGS sequence"/>
</dbReference>
<gene>
    <name evidence="3" type="ORF">C7K55_02715</name>
</gene>
<organism evidence="3 4">
    <name type="scientific">Cyanobium usitatum str. Tous</name>
    <dbReference type="NCBI Taxonomy" id="2116684"/>
    <lineage>
        <taxon>Bacteria</taxon>
        <taxon>Bacillati</taxon>
        <taxon>Cyanobacteriota</taxon>
        <taxon>Cyanophyceae</taxon>
        <taxon>Synechococcales</taxon>
        <taxon>Prochlorococcaceae</taxon>
        <taxon>Cyanobium</taxon>
    </lineage>
</organism>
<accession>A0A2P7N0Q0</accession>
<feature type="transmembrane region" description="Helical" evidence="2">
    <location>
        <begin position="20"/>
        <end position="39"/>
    </location>
</feature>
<sequence>MVPAVFSHAQPLLPPRLSAWLLPLLLMVCMVLTGCSATAQPPRSVLLQALELQIQLTQGAIADALALDAGGMPEVSRVRVAQQRPIGIGEAKGLRLEGQFDWRLAGDPIRVDSPFELFLQRGERGQSWRLARPVGPAPSAGADGQQTWITDPLPLKARG</sequence>
<keyword evidence="2" id="KW-0812">Transmembrane</keyword>
<comment type="caution">
    <text evidence="3">The sequence shown here is derived from an EMBL/GenBank/DDBJ whole genome shotgun (WGS) entry which is preliminary data.</text>
</comment>
<proteinExistence type="predicted"/>
<keyword evidence="2" id="KW-0472">Membrane</keyword>
<evidence type="ECO:0000313" key="3">
    <source>
        <dbReference type="EMBL" id="PSJ07016.1"/>
    </source>
</evidence>
<name>A0A2P7N0Q0_9CYAN</name>
<dbReference type="RefSeq" id="WP_106501985.1">
    <property type="nucleotide sequence ID" value="NZ_PXXO01000002.1"/>
</dbReference>